<name>A0A261V0J1_9BORD</name>
<dbReference type="SMART" id="SM00972">
    <property type="entry name" value="SCPU"/>
    <property type="match status" value="1"/>
</dbReference>
<comment type="caution">
    <text evidence="3">The sequence shown here is derived from an EMBL/GenBank/DDBJ whole genome shotgun (WGS) entry which is preliminary data.</text>
</comment>
<keyword evidence="4" id="KW-1185">Reference proteome</keyword>
<dbReference type="Proteomes" id="UP000216885">
    <property type="component" value="Unassembled WGS sequence"/>
</dbReference>
<dbReference type="PANTHER" id="PTHR37089">
    <property type="entry name" value="PROTEIN U-RELATED"/>
    <property type="match status" value="1"/>
</dbReference>
<reference evidence="3 4" key="1">
    <citation type="submission" date="2017-05" db="EMBL/GenBank/DDBJ databases">
        <title>Complete and WGS of Bordetella genogroups.</title>
        <authorList>
            <person name="Spilker T."/>
            <person name="LiPuma J."/>
        </authorList>
    </citation>
    <scope>NUCLEOTIDE SEQUENCE [LARGE SCALE GENOMIC DNA]</scope>
    <source>
        <strain evidence="3 4">AU9919</strain>
    </source>
</reference>
<evidence type="ECO:0000313" key="3">
    <source>
        <dbReference type="EMBL" id="OZI67678.1"/>
    </source>
</evidence>
<proteinExistence type="predicted"/>
<dbReference type="PANTHER" id="PTHR37089:SF4">
    <property type="entry name" value="EXPORTED PROTEIN"/>
    <property type="match status" value="1"/>
</dbReference>
<protein>
    <recommendedName>
        <fullName evidence="2">Spore coat protein U/FanG domain-containing protein</fullName>
    </recommendedName>
</protein>
<feature type="chain" id="PRO_5012221468" description="Spore coat protein U/FanG domain-containing protein" evidence="1">
    <location>
        <begin position="24"/>
        <end position="166"/>
    </location>
</feature>
<dbReference type="AlphaFoldDB" id="A0A261V0J1"/>
<evidence type="ECO:0000256" key="1">
    <source>
        <dbReference type="SAM" id="SignalP"/>
    </source>
</evidence>
<evidence type="ECO:0000259" key="2">
    <source>
        <dbReference type="Pfam" id="PF05229"/>
    </source>
</evidence>
<gene>
    <name evidence="3" type="ORF">CAL20_01140</name>
</gene>
<feature type="domain" description="Spore coat protein U/FanG" evidence="2">
    <location>
        <begin position="27"/>
        <end position="163"/>
    </location>
</feature>
<dbReference type="InterPro" id="IPR053167">
    <property type="entry name" value="Spore_coat_component"/>
</dbReference>
<keyword evidence="1" id="KW-0732">Signal</keyword>
<dbReference type="EMBL" id="NEVQ01000001">
    <property type="protein sequence ID" value="OZI67678.1"/>
    <property type="molecule type" value="Genomic_DNA"/>
</dbReference>
<feature type="signal peptide" evidence="1">
    <location>
        <begin position="1"/>
        <end position="23"/>
    </location>
</feature>
<dbReference type="Pfam" id="PF05229">
    <property type="entry name" value="SCPU"/>
    <property type="match status" value="1"/>
</dbReference>
<dbReference type="RefSeq" id="WP_094824067.1">
    <property type="nucleotide sequence ID" value="NZ_NEVO01000019.1"/>
</dbReference>
<sequence length="166" mass="17015">MRDARGVLLMAALGGALFGAAHAQAPTATIGLRAMIAPACAAGSLDYGVLDFGSHGSLSNQVETSSSVGGGTIQVTCVNGLSYSIRLDGGLYGNGTQRYMRSAAGAAISYQLFGDAQFNVPWNVGIALNQTGTGSLQQIPLYGRVPAQTTPAAGTYSDIVRVTVEW</sequence>
<evidence type="ECO:0000313" key="4">
    <source>
        <dbReference type="Proteomes" id="UP000216885"/>
    </source>
</evidence>
<dbReference type="InterPro" id="IPR007893">
    <property type="entry name" value="Spore_coat_U/FanG"/>
</dbReference>
<organism evidence="3 4">
    <name type="scientific">Bordetella genomosp. 4</name>
    <dbReference type="NCBI Taxonomy" id="463044"/>
    <lineage>
        <taxon>Bacteria</taxon>
        <taxon>Pseudomonadati</taxon>
        <taxon>Pseudomonadota</taxon>
        <taxon>Betaproteobacteria</taxon>
        <taxon>Burkholderiales</taxon>
        <taxon>Alcaligenaceae</taxon>
        <taxon>Bordetella</taxon>
    </lineage>
</organism>
<dbReference type="OrthoDB" id="8751277at2"/>
<accession>A0A261V0J1</accession>